<organism evidence="7 8">
    <name type="scientific">Phytophthora citrophthora</name>
    <dbReference type="NCBI Taxonomy" id="4793"/>
    <lineage>
        <taxon>Eukaryota</taxon>
        <taxon>Sar</taxon>
        <taxon>Stramenopiles</taxon>
        <taxon>Oomycota</taxon>
        <taxon>Peronosporomycetes</taxon>
        <taxon>Peronosporales</taxon>
        <taxon>Peronosporaceae</taxon>
        <taxon>Phytophthora</taxon>
    </lineage>
</organism>
<feature type="domain" description="PA" evidence="6">
    <location>
        <begin position="617"/>
        <end position="688"/>
    </location>
</feature>
<dbReference type="InterPro" id="IPR001478">
    <property type="entry name" value="PDZ"/>
</dbReference>
<keyword evidence="1 4" id="KW-0732">Signal</keyword>
<dbReference type="AlphaFoldDB" id="A0AAD9H1D3"/>
<name>A0AAD9H1D3_9STRA</name>
<dbReference type="PANTHER" id="PTHR22702:SF1">
    <property type="entry name" value="PROTEASE-ASSOCIATED DOMAIN-CONTAINING PROTEIN 1"/>
    <property type="match status" value="1"/>
</dbReference>
<evidence type="ECO:0000313" key="7">
    <source>
        <dbReference type="EMBL" id="KAK1947973.1"/>
    </source>
</evidence>
<accession>A0AAD9H1D3</accession>
<dbReference type="Pfam" id="PF02225">
    <property type="entry name" value="PA"/>
    <property type="match status" value="2"/>
</dbReference>
<dbReference type="Pfam" id="PF00595">
    <property type="entry name" value="PDZ"/>
    <property type="match status" value="1"/>
</dbReference>
<comment type="caution">
    <text evidence="7">The sequence shown here is derived from an EMBL/GenBank/DDBJ whole genome shotgun (WGS) entry which is preliminary data.</text>
</comment>
<evidence type="ECO:0000313" key="8">
    <source>
        <dbReference type="Proteomes" id="UP001259832"/>
    </source>
</evidence>
<sequence>MEIREQKTLMINLMLKCYAFVGLFVAVASGENDVELDDVGGNDAKMEVAAQMNTTEESLRFPVLFNSIVNRSVVLEHSRQTRDLRVFTIEEEDVIEVEVDVEVDAATVRSCNATTKACPPDANVTEIDENAVPPPSLQQTDRLVRVDGENVSTLSFQDVIDSPVGSVAVLPLFKPIGSVHVLSGFARVEILSPKMLEFEPAIPEREQVVMAWLEEKARLKAEREAREREIANNKELQERLEKERLIAEALAKKEEELLARLDREEYERTRMTPHNLAAGKRRDGWEFRYVVEFKTKGPIGLNWDLNTRDKAVVSHLEPELPAQQFNVIAPRDQIISLNGVDTSKMGPQEVVEVYLSSAIPRKMVFLVQMSAERAAAKSAEKNPAKRVVMNWTLAFDAPEVLRGWEVRLHLASWSTPPQTNETNASLPLQLELPTPMTGCSSFPAPQSSNETAGVVYLAYRGACTLVDKANNAHTANGTALVIINNANGEGRFTPSGTVVVERVDLPVTLLSKLDGELIMSVMEHQETLVRIYEERPDQIPVAPEQPQKLSNQELTTARDVKKSSRNMTFWYINASAAVEENTKLPSIAGMNHFQVLPALFGGKIPDLPFRVVAAYPQETACHYKGLGIFATRAVVVVKRGGCSFGAKLRAVQDVGGAGMLLVNSDESLIPLMTDSRELEGLMIWGASINLLNGTAILDVLGQSKNLPTLVKIAPREAENPTTAVN</sequence>
<feature type="coiled-coil region" evidence="3">
    <location>
        <begin position="209"/>
        <end position="267"/>
    </location>
</feature>
<dbReference type="InterPro" id="IPR003137">
    <property type="entry name" value="PA_domain"/>
</dbReference>
<evidence type="ECO:0000259" key="6">
    <source>
        <dbReference type="Pfam" id="PF02225"/>
    </source>
</evidence>
<feature type="signal peptide" evidence="4">
    <location>
        <begin position="1"/>
        <end position="30"/>
    </location>
</feature>
<protein>
    <submittedName>
        <fullName evidence="7">Signal peptide peptidase-like 3</fullName>
    </submittedName>
</protein>
<proteinExistence type="predicted"/>
<dbReference type="Gene3D" id="2.30.42.10">
    <property type="match status" value="1"/>
</dbReference>
<keyword evidence="8" id="KW-1185">Reference proteome</keyword>
<keyword evidence="2" id="KW-0325">Glycoprotein</keyword>
<evidence type="ECO:0000259" key="5">
    <source>
        <dbReference type="Pfam" id="PF00595"/>
    </source>
</evidence>
<evidence type="ECO:0000256" key="2">
    <source>
        <dbReference type="ARBA" id="ARBA00023180"/>
    </source>
</evidence>
<keyword evidence="3" id="KW-0175">Coiled coil</keyword>
<feature type="domain" description="PA" evidence="6">
    <location>
        <begin position="435"/>
        <end position="517"/>
    </location>
</feature>
<evidence type="ECO:0000256" key="1">
    <source>
        <dbReference type="ARBA" id="ARBA00022729"/>
    </source>
</evidence>
<reference evidence="7" key="1">
    <citation type="submission" date="2023-08" db="EMBL/GenBank/DDBJ databases">
        <title>Reference Genome Resource for the Citrus Pathogen Phytophthora citrophthora.</title>
        <authorList>
            <person name="Moller H."/>
            <person name="Coetzee B."/>
            <person name="Rose L.J."/>
            <person name="Van Niekerk J.M."/>
        </authorList>
    </citation>
    <scope>NUCLEOTIDE SEQUENCE</scope>
    <source>
        <strain evidence="7">STE-U-9442</strain>
    </source>
</reference>
<dbReference type="Gene3D" id="3.50.30.30">
    <property type="match status" value="2"/>
</dbReference>
<evidence type="ECO:0000256" key="4">
    <source>
        <dbReference type="SAM" id="SignalP"/>
    </source>
</evidence>
<gene>
    <name evidence="7" type="ORF">P3T76_000263</name>
</gene>
<dbReference type="InterPro" id="IPR036034">
    <property type="entry name" value="PDZ_sf"/>
</dbReference>
<evidence type="ECO:0000256" key="3">
    <source>
        <dbReference type="SAM" id="Coils"/>
    </source>
</evidence>
<dbReference type="EMBL" id="JASMQC010000001">
    <property type="protein sequence ID" value="KAK1947973.1"/>
    <property type="molecule type" value="Genomic_DNA"/>
</dbReference>
<dbReference type="PANTHER" id="PTHR22702">
    <property type="entry name" value="PROTEASE-ASSOCIATED DOMAIN-CONTAINING PROTEIN"/>
    <property type="match status" value="1"/>
</dbReference>
<feature type="chain" id="PRO_5041922693" evidence="4">
    <location>
        <begin position="31"/>
        <end position="725"/>
    </location>
</feature>
<dbReference type="SUPFAM" id="SSF50156">
    <property type="entry name" value="PDZ domain-like"/>
    <property type="match status" value="1"/>
</dbReference>
<feature type="domain" description="PDZ" evidence="5">
    <location>
        <begin position="294"/>
        <end position="353"/>
    </location>
</feature>
<dbReference type="Proteomes" id="UP001259832">
    <property type="component" value="Unassembled WGS sequence"/>
</dbReference>